<gene>
    <name evidence="2" type="ORF">AVEN_245743_1</name>
</gene>
<dbReference type="EMBL" id="BGPR01110921">
    <property type="protein sequence ID" value="GBM90557.1"/>
    <property type="molecule type" value="Genomic_DNA"/>
</dbReference>
<proteinExistence type="predicted"/>
<comment type="caution">
    <text evidence="2">The sequence shown here is derived from an EMBL/GenBank/DDBJ whole genome shotgun (WGS) entry which is preliminary data.</text>
</comment>
<protein>
    <submittedName>
        <fullName evidence="2">Uncharacterized protein</fullName>
    </submittedName>
</protein>
<sequence length="152" mass="17589">MRSSFLGHVTSPLFSAHASSPPWSRDLIRCLHKATLLGHRLIPFRPPDLQASPIFGSDTLHFTTPTRHMTKRRLPFDSFDAFQLPSMETHTTTRTLRFECISYNVKPNKLHCKRLYHRHACQHVQVFHETTEVGDESTQKKRGECRGQIEPK</sequence>
<dbReference type="AlphaFoldDB" id="A0A4Y2JKV5"/>
<dbReference type="Proteomes" id="UP000499080">
    <property type="component" value="Unassembled WGS sequence"/>
</dbReference>
<organism evidence="2 3">
    <name type="scientific">Araneus ventricosus</name>
    <name type="common">Orbweaver spider</name>
    <name type="synonym">Epeira ventricosa</name>
    <dbReference type="NCBI Taxonomy" id="182803"/>
    <lineage>
        <taxon>Eukaryota</taxon>
        <taxon>Metazoa</taxon>
        <taxon>Ecdysozoa</taxon>
        <taxon>Arthropoda</taxon>
        <taxon>Chelicerata</taxon>
        <taxon>Arachnida</taxon>
        <taxon>Araneae</taxon>
        <taxon>Araneomorphae</taxon>
        <taxon>Entelegynae</taxon>
        <taxon>Araneoidea</taxon>
        <taxon>Araneidae</taxon>
        <taxon>Araneus</taxon>
    </lineage>
</organism>
<evidence type="ECO:0000256" key="1">
    <source>
        <dbReference type="SAM" id="MobiDB-lite"/>
    </source>
</evidence>
<feature type="region of interest" description="Disordered" evidence="1">
    <location>
        <begin position="131"/>
        <end position="152"/>
    </location>
</feature>
<name>A0A4Y2JKV5_ARAVE</name>
<evidence type="ECO:0000313" key="2">
    <source>
        <dbReference type="EMBL" id="GBM90557.1"/>
    </source>
</evidence>
<feature type="compositionally biased region" description="Basic and acidic residues" evidence="1">
    <location>
        <begin position="137"/>
        <end position="152"/>
    </location>
</feature>
<keyword evidence="3" id="KW-1185">Reference proteome</keyword>
<reference evidence="2 3" key="1">
    <citation type="journal article" date="2019" name="Sci. Rep.">
        <title>Orb-weaving spider Araneus ventricosus genome elucidates the spidroin gene catalogue.</title>
        <authorList>
            <person name="Kono N."/>
            <person name="Nakamura H."/>
            <person name="Ohtoshi R."/>
            <person name="Moran D.A.P."/>
            <person name="Shinohara A."/>
            <person name="Yoshida Y."/>
            <person name="Fujiwara M."/>
            <person name="Mori M."/>
            <person name="Tomita M."/>
            <person name="Arakawa K."/>
        </authorList>
    </citation>
    <scope>NUCLEOTIDE SEQUENCE [LARGE SCALE GENOMIC DNA]</scope>
</reference>
<evidence type="ECO:0000313" key="3">
    <source>
        <dbReference type="Proteomes" id="UP000499080"/>
    </source>
</evidence>
<accession>A0A4Y2JKV5</accession>